<keyword evidence="1" id="KW-0812">Transmembrane</keyword>
<name>A0ABS8D194_9NEIS</name>
<evidence type="ECO:0000313" key="3">
    <source>
        <dbReference type="Proteomes" id="UP001165395"/>
    </source>
</evidence>
<organism evidence="2 3">
    <name type="scientific">Leeia speluncae</name>
    <dbReference type="NCBI Taxonomy" id="2884804"/>
    <lineage>
        <taxon>Bacteria</taxon>
        <taxon>Pseudomonadati</taxon>
        <taxon>Pseudomonadota</taxon>
        <taxon>Betaproteobacteria</taxon>
        <taxon>Neisseriales</taxon>
        <taxon>Leeiaceae</taxon>
        <taxon>Leeia</taxon>
    </lineage>
</organism>
<keyword evidence="1" id="KW-0472">Membrane</keyword>
<dbReference type="PANTHER" id="PTHR38441">
    <property type="entry name" value="INTEGRAL MEMBRANE PROTEIN-RELATED"/>
    <property type="match status" value="1"/>
</dbReference>
<feature type="transmembrane region" description="Helical" evidence="1">
    <location>
        <begin position="26"/>
        <end position="48"/>
    </location>
</feature>
<keyword evidence="1" id="KW-1133">Transmembrane helix</keyword>
<evidence type="ECO:0000256" key="1">
    <source>
        <dbReference type="SAM" id="Phobius"/>
    </source>
</evidence>
<dbReference type="EMBL" id="JAJBZT010000001">
    <property type="protein sequence ID" value="MCB6181956.1"/>
    <property type="molecule type" value="Genomic_DNA"/>
</dbReference>
<dbReference type="Pfam" id="PF04341">
    <property type="entry name" value="DUF485"/>
    <property type="match status" value="1"/>
</dbReference>
<gene>
    <name evidence="2" type="ORF">LIN78_00100</name>
</gene>
<dbReference type="RefSeq" id="WP_227177303.1">
    <property type="nucleotide sequence ID" value="NZ_JAJBZT010000001.1"/>
</dbReference>
<dbReference type="Proteomes" id="UP001165395">
    <property type="component" value="Unassembled WGS sequence"/>
</dbReference>
<keyword evidence="3" id="KW-1185">Reference proteome</keyword>
<dbReference type="PANTHER" id="PTHR38441:SF1">
    <property type="entry name" value="MEMBRANE PROTEIN"/>
    <property type="match status" value="1"/>
</dbReference>
<proteinExistence type="predicted"/>
<protein>
    <submittedName>
        <fullName evidence="2">DUF485 domain-containing protein</fullName>
    </submittedName>
</protein>
<comment type="caution">
    <text evidence="2">The sequence shown here is derived from an EMBL/GenBank/DDBJ whole genome shotgun (WGS) entry which is preliminary data.</text>
</comment>
<feature type="transmembrane region" description="Helical" evidence="1">
    <location>
        <begin position="60"/>
        <end position="81"/>
    </location>
</feature>
<evidence type="ECO:0000313" key="2">
    <source>
        <dbReference type="EMBL" id="MCB6181956.1"/>
    </source>
</evidence>
<sequence length="106" mass="12122">MTTAYNWAAIQADPRFQALHAKKSRFLWTLLIISIVYYVLLPIGAAYFQDIFKIQVWGPLNVGLTFALSEFIVAWGIAIIYSRRANNEFDVLAREIVEQAHTMGSR</sequence>
<accession>A0ABS8D194</accession>
<reference evidence="2" key="1">
    <citation type="submission" date="2021-10" db="EMBL/GenBank/DDBJ databases">
        <title>The complete genome sequence of Leeia sp. TBRC 13508.</title>
        <authorList>
            <person name="Charoenyingcharoen P."/>
            <person name="Yukphan P."/>
        </authorList>
    </citation>
    <scope>NUCLEOTIDE SEQUENCE</scope>
    <source>
        <strain evidence="2">TBRC 13508</strain>
    </source>
</reference>
<dbReference type="InterPro" id="IPR007436">
    <property type="entry name" value="DUF485"/>
</dbReference>